<evidence type="ECO:0000313" key="2">
    <source>
        <dbReference type="EMBL" id="QOD42428.1"/>
    </source>
</evidence>
<dbReference type="AlphaFoldDB" id="A0A7L7YY90"/>
<proteinExistence type="evidence at transcript level"/>
<reference evidence="2" key="1">
    <citation type="submission" date="2020-02" db="EMBL/GenBank/DDBJ databases">
        <authorList>
            <person name="Liu F."/>
        </authorList>
    </citation>
    <scope>NUCLEOTIDE SEQUENCE</scope>
    <source>
        <tissue evidence="2">Androgenic gland</tissue>
    </source>
</reference>
<sequence length="153" mass="17025">MEPGHLSALLLLLSCSVLLILLPHSTCGYEIKCLAHDFDCGNLSGTLSLTCKTYYDYYRERRSVDLDLSSLENSHSHNAGGIPIKIFGEMSREDANQVLKSRGGRYRRSYVTAYDECCKRVDDGGPHCTYNEVVGYCEELHAGVNTCNRSPGH</sequence>
<name>A0A7L7YY90_9EUCA</name>
<accession>A0A7L7YY90</accession>
<feature type="signal peptide" evidence="1">
    <location>
        <begin position="1"/>
        <end position="28"/>
    </location>
</feature>
<protein>
    <submittedName>
        <fullName evidence="2">Insulin-like androgenic gland hormone 1</fullName>
    </submittedName>
</protein>
<feature type="chain" id="PRO_5029543447" evidence="1">
    <location>
        <begin position="29"/>
        <end position="153"/>
    </location>
</feature>
<organism evidence="2">
    <name type="scientific">Lysmata vittata</name>
    <dbReference type="NCBI Taxonomy" id="749979"/>
    <lineage>
        <taxon>Eukaryota</taxon>
        <taxon>Metazoa</taxon>
        <taxon>Ecdysozoa</taxon>
        <taxon>Arthropoda</taxon>
        <taxon>Crustacea</taxon>
        <taxon>Multicrustacea</taxon>
        <taxon>Malacostraca</taxon>
        <taxon>Eumalacostraca</taxon>
        <taxon>Eucarida</taxon>
        <taxon>Decapoda</taxon>
        <taxon>Pleocyemata</taxon>
        <taxon>Caridea</taxon>
        <taxon>Alpheoidea</taxon>
        <taxon>Hippolytidae</taxon>
        <taxon>Lysmata</taxon>
    </lineage>
</organism>
<dbReference type="EMBL" id="MT114196">
    <property type="protein sequence ID" value="QOD42428.1"/>
    <property type="molecule type" value="mRNA"/>
</dbReference>
<keyword evidence="1" id="KW-0732">Signal</keyword>
<evidence type="ECO:0000256" key="1">
    <source>
        <dbReference type="SAM" id="SignalP"/>
    </source>
</evidence>